<dbReference type="RefSeq" id="WP_132273706.1">
    <property type="nucleotide sequence ID" value="NZ_JAOBST010000035.1"/>
</dbReference>
<comment type="caution">
    <text evidence="2">The sequence shown here is derived from an EMBL/GenBank/DDBJ whole genome shotgun (WGS) entry which is preliminary data.</text>
</comment>
<accession>A0A4R4FHL6</accession>
<sequence length="543" mass="60963">MKKSRKLIVAIIIILAAGLYYYVSLPAINIHSTDVWFFILFLLAAAAVLYAVRKKLGRGELKQNKVMKTLGFLVLGVGVIYLIGALLSSPIINAKKYQKLMKVEEGEFAEDVEELSFDKIPLLDKDTAELLGDRKMGSMVDMVSQFEADEIYSQINYKGNPVRVTPLKYASVIKWFTNRSKGIPAYIRINMATQSTELVKLEDGIKYTTSEHFNRNIYRHLRFAHPTYIYDDLSFEIDEEGTPFWIAPVKKFNIGLFGGETVGKVVLCNAVTGETEEYDIENVPQWVDRAYSADLLVDLFDYYGTLKHGFFNSVLGQKDCLKTTDGYNYLALDDDVWMYTGVTSVNGDQSNVGFVLSNQRTMETKYYKVEGATETSAMSSAEGQVQNLKYTATFPLLLNISDEPTYFMALKDDAGLVKKYAMVNVQKYQIVAIGDSVSQCEENYLELLLSNGVKEAEKDTREVMTATGKITKIAQAVIEGSSHYYIMLEGSDEIFDVSVVDFIDIVKYDVGQEVTVEYKQGEKANTVMSLAEGNAEDNTKAEE</sequence>
<evidence type="ECO:0000313" key="3">
    <source>
        <dbReference type="Proteomes" id="UP000295710"/>
    </source>
</evidence>
<keyword evidence="1" id="KW-1133">Transmembrane helix</keyword>
<feature type="transmembrane region" description="Helical" evidence="1">
    <location>
        <begin position="7"/>
        <end position="23"/>
    </location>
</feature>
<proteinExistence type="predicted"/>
<feature type="transmembrane region" description="Helical" evidence="1">
    <location>
        <begin position="72"/>
        <end position="92"/>
    </location>
</feature>
<organism evidence="2 3">
    <name type="scientific">Extibacter muris</name>
    <dbReference type="NCBI Taxonomy" id="1796622"/>
    <lineage>
        <taxon>Bacteria</taxon>
        <taxon>Bacillati</taxon>
        <taxon>Bacillota</taxon>
        <taxon>Clostridia</taxon>
        <taxon>Lachnospirales</taxon>
        <taxon>Lachnospiraceae</taxon>
        <taxon>Extibacter</taxon>
    </lineage>
</organism>
<feature type="transmembrane region" description="Helical" evidence="1">
    <location>
        <begin position="35"/>
        <end position="52"/>
    </location>
</feature>
<dbReference type="AlphaFoldDB" id="A0A4R4FHL6"/>
<keyword evidence="1" id="KW-0812">Transmembrane</keyword>
<dbReference type="Proteomes" id="UP000295710">
    <property type="component" value="Unassembled WGS sequence"/>
</dbReference>
<name>A0A4R4FHL6_9FIRM</name>
<protein>
    <submittedName>
        <fullName evidence="2">CvpA family protein</fullName>
    </submittedName>
</protein>
<evidence type="ECO:0000256" key="1">
    <source>
        <dbReference type="SAM" id="Phobius"/>
    </source>
</evidence>
<evidence type="ECO:0000313" key="2">
    <source>
        <dbReference type="EMBL" id="TDA23187.1"/>
    </source>
</evidence>
<reference evidence="2 3" key="1">
    <citation type="journal article" date="2016" name="Nat. Microbiol.">
        <title>The Mouse Intestinal Bacterial Collection (miBC) provides host-specific insight into cultured diversity and functional potential of the gut microbiota.</title>
        <authorList>
            <person name="Lagkouvardos I."/>
            <person name="Pukall R."/>
            <person name="Abt B."/>
            <person name="Foesel B.U."/>
            <person name="Meier-Kolthoff J.P."/>
            <person name="Kumar N."/>
            <person name="Bresciani A."/>
            <person name="Martinez I."/>
            <person name="Just S."/>
            <person name="Ziegler C."/>
            <person name="Brugiroux S."/>
            <person name="Garzetti D."/>
            <person name="Wenning M."/>
            <person name="Bui T.P."/>
            <person name="Wang J."/>
            <person name="Hugenholtz F."/>
            <person name="Plugge C.M."/>
            <person name="Peterson D.A."/>
            <person name="Hornef M.W."/>
            <person name="Baines J.F."/>
            <person name="Smidt H."/>
            <person name="Walter J."/>
            <person name="Kristiansen K."/>
            <person name="Nielsen H.B."/>
            <person name="Haller D."/>
            <person name="Overmann J."/>
            <person name="Stecher B."/>
            <person name="Clavel T."/>
        </authorList>
    </citation>
    <scope>NUCLEOTIDE SEQUENCE [LARGE SCALE GENOMIC DNA]</scope>
    <source>
        <strain evidence="2 3">DSM 28560</strain>
    </source>
</reference>
<dbReference type="EMBL" id="SMMX01000001">
    <property type="protein sequence ID" value="TDA23187.1"/>
    <property type="molecule type" value="Genomic_DNA"/>
</dbReference>
<gene>
    <name evidence="2" type="ORF">E1963_00040</name>
</gene>
<keyword evidence="1" id="KW-0472">Membrane</keyword>
<keyword evidence="3" id="KW-1185">Reference proteome</keyword>